<dbReference type="GO" id="GO:0043709">
    <property type="term" value="P:cell adhesion involved in single-species biofilm formation"/>
    <property type="evidence" value="ECO:0007669"/>
    <property type="project" value="TreeGrafter"/>
</dbReference>
<dbReference type="InterPro" id="IPR008966">
    <property type="entry name" value="Adhesion_dom_sf"/>
</dbReference>
<evidence type="ECO:0000313" key="3">
    <source>
        <dbReference type="Proteomes" id="UP000335415"/>
    </source>
</evidence>
<dbReference type="Gene3D" id="2.60.40.1090">
    <property type="entry name" value="Fimbrial-type adhesion domain"/>
    <property type="match status" value="1"/>
</dbReference>
<feature type="signal peptide" evidence="1">
    <location>
        <begin position="1"/>
        <end position="25"/>
    </location>
</feature>
<comment type="caution">
    <text evidence="2">The sequence shown here is derived from an EMBL/GenBank/DDBJ whole genome shotgun (WGS) entry which is preliminary data.</text>
</comment>
<evidence type="ECO:0000256" key="1">
    <source>
        <dbReference type="SAM" id="SignalP"/>
    </source>
</evidence>
<evidence type="ECO:0008006" key="4">
    <source>
        <dbReference type="Google" id="ProtNLM"/>
    </source>
</evidence>
<gene>
    <name evidence="2" type="ORF">FJU30_17830</name>
</gene>
<dbReference type="InterPro" id="IPR050263">
    <property type="entry name" value="Bact_Fimbrial_Adh_Pro"/>
</dbReference>
<sequence>MNAFFFLRMVVTLLFFSLSFSSCLAWDEHNGLVSFDGKIIESPCYLDDESADQSIDMGQQDISNISGPIIALRTVEIKLRGCRITNQMNPEQSWSTANIVLEGRANEQDSSLWAVSGDADGIALKIIDRANSVISAGGSGIQHQLIDGDNTIQFAVQLVSVMKTITPGSWYSLISFRVLYY</sequence>
<protein>
    <recommendedName>
        <fullName evidence="4">Type 1 fimbrial protein</fullName>
    </recommendedName>
</protein>
<organism evidence="2 3">
    <name type="scientific">Affinibrenneria salicis</name>
    <dbReference type="NCBI Taxonomy" id="2590031"/>
    <lineage>
        <taxon>Bacteria</taxon>
        <taxon>Pseudomonadati</taxon>
        <taxon>Pseudomonadota</taxon>
        <taxon>Gammaproteobacteria</taxon>
        <taxon>Enterobacterales</taxon>
        <taxon>Pectobacteriaceae</taxon>
        <taxon>Affinibrenneria</taxon>
    </lineage>
</organism>
<dbReference type="PANTHER" id="PTHR33420">
    <property type="entry name" value="FIMBRIAL SUBUNIT ELFA-RELATED"/>
    <property type="match status" value="1"/>
</dbReference>
<evidence type="ECO:0000313" key="2">
    <source>
        <dbReference type="EMBL" id="KAA8997635.1"/>
    </source>
</evidence>
<dbReference type="GO" id="GO:0009289">
    <property type="term" value="C:pilus"/>
    <property type="evidence" value="ECO:0007669"/>
    <property type="project" value="InterPro"/>
</dbReference>
<dbReference type="OrthoDB" id="6522787at2"/>
<dbReference type="InterPro" id="IPR036937">
    <property type="entry name" value="Adhesion_dom_fimbrial_sf"/>
</dbReference>
<accession>A0A5J5FVV9</accession>
<keyword evidence="1" id="KW-0732">Signal</keyword>
<dbReference type="Proteomes" id="UP000335415">
    <property type="component" value="Unassembled WGS sequence"/>
</dbReference>
<keyword evidence="3" id="KW-1185">Reference proteome</keyword>
<dbReference type="AlphaFoldDB" id="A0A5J5FVV9"/>
<dbReference type="EMBL" id="VYKJ01000010">
    <property type="protein sequence ID" value="KAA8997635.1"/>
    <property type="molecule type" value="Genomic_DNA"/>
</dbReference>
<name>A0A5J5FVV9_9GAMM</name>
<dbReference type="PANTHER" id="PTHR33420:SF12">
    <property type="entry name" value="FIMBRIN-LIKE PROTEIN FIMI-RELATED"/>
    <property type="match status" value="1"/>
</dbReference>
<dbReference type="SUPFAM" id="SSF49401">
    <property type="entry name" value="Bacterial adhesins"/>
    <property type="match status" value="1"/>
</dbReference>
<reference evidence="2 3" key="1">
    <citation type="submission" date="2019-09" db="EMBL/GenBank/DDBJ databases">
        <authorList>
            <person name="Li Y."/>
        </authorList>
    </citation>
    <scope>NUCLEOTIDE SEQUENCE [LARGE SCALE GENOMIC DNA]</scope>
    <source>
        <strain evidence="2 3">L3-3HA</strain>
    </source>
</reference>
<dbReference type="RefSeq" id="WP_150436334.1">
    <property type="nucleotide sequence ID" value="NZ_VYKJ01000010.1"/>
</dbReference>
<proteinExistence type="predicted"/>
<feature type="chain" id="PRO_5023818040" description="Type 1 fimbrial protein" evidence="1">
    <location>
        <begin position="26"/>
        <end position="181"/>
    </location>
</feature>